<reference evidence="1 2" key="1">
    <citation type="submission" date="2012-05" db="EMBL/GenBank/DDBJ databases">
        <title>Recombination and specialization in a pathogen metapopulation.</title>
        <authorList>
            <person name="Gardiner A."/>
            <person name="Kemen E."/>
            <person name="Schultz-Larsen T."/>
            <person name="MacLean D."/>
            <person name="Van Oosterhout C."/>
            <person name="Jones J.D.G."/>
        </authorList>
    </citation>
    <scope>NUCLEOTIDE SEQUENCE [LARGE SCALE GENOMIC DNA]</scope>
    <source>
        <strain evidence="1 2">Ac Nc2</strain>
    </source>
</reference>
<organism evidence="1 2">
    <name type="scientific">Albugo candida</name>
    <dbReference type="NCBI Taxonomy" id="65357"/>
    <lineage>
        <taxon>Eukaryota</taxon>
        <taxon>Sar</taxon>
        <taxon>Stramenopiles</taxon>
        <taxon>Oomycota</taxon>
        <taxon>Peronosporomycetes</taxon>
        <taxon>Albuginales</taxon>
        <taxon>Albuginaceae</taxon>
        <taxon>Albugo</taxon>
    </lineage>
</organism>
<sequence>MDLLLFCYRKSSTRLSGEEKKLFDLYNRQICVVNRLNSVETFVEQSKAIRRMNAIKVELDKLVGG</sequence>
<comment type="caution">
    <text evidence="1">The sequence shown here is derived from an EMBL/GenBank/DDBJ whole genome shotgun (WGS) entry which is preliminary data.</text>
</comment>
<evidence type="ECO:0000313" key="1">
    <source>
        <dbReference type="EMBL" id="CCI47427.1"/>
    </source>
</evidence>
<accession>A0A024GM84</accession>
<dbReference type="AlphaFoldDB" id="A0A024GM84"/>
<keyword evidence="2" id="KW-1185">Reference proteome</keyword>
<dbReference type="OrthoDB" id="69461at2759"/>
<proteinExistence type="predicted"/>
<dbReference type="InParanoid" id="A0A024GM84"/>
<dbReference type="STRING" id="65357.A0A024GM84"/>
<gene>
    <name evidence="1" type="ORF">BN9_084340</name>
</gene>
<protein>
    <submittedName>
        <fullName evidence="1">Uncharacterized protein</fullName>
    </submittedName>
</protein>
<name>A0A024GM84_9STRA</name>
<evidence type="ECO:0000313" key="2">
    <source>
        <dbReference type="Proteomes" id="UP000053237"/>
    </source>
</evidence>
<dbReference type="EMBL" id="CAIX01000170">
    <property type="protein sequence ID" value="CCI47427.1"/>
    <property type="molecule type" value="Genomic_DNA"/>
</dbReference>
<dbReference type="Proteomes" id="UP000053237">
    <property type="component" value="Unassembled WGS sequence"/>
</dbReference>